<accession>A0A1Q5PSI1</accession>
<evidence type="ECO:0000256" key="2">
    <source>
        <dbReference type="SAM" id="Phobius"/>
    </source>
</evidence>
<keyword evidence="2" id="KW-0812">Transmembrane</keyword>
<keyword evidence="2" id="KW-0472">Membrane</keyword>
<name>A0A1Q5PSI1_9ACTO</name>
<dbReference type="PROSITE" id="PS50006">
    <property type="entry name" value="FHA_DOMAIN"/>
    <property type="match status" value="1"/>
</dbReference>
<dbReference type="InterPro" id="IPR050923">
    <property type="entry name" value="Cell_Proc_Reg/RNA_Proc"/>
</dbReference>
<dbReference type="SMART" id="SM00240">
    <property type="entry name" value="FHA"/>
    <property type="match status" value="1"/>
</dbReference>
<dbReference type="SUPFAM" id="SSF49879">
    <property type="entry name" value="SMAD/FHA domain"/>
    <property type="match status" value="1"/>
</dbReference>
<comment type="caution">
    <text evidence="4">The sequence shown here is derived from an EMBL/GenBank/DDBJ whole genome shotgun (WGS) entry which is preliminary data.</text>
</comment>
<keyword evidence="1" id="KW-0597">Phosphoprotein</keyword>
<dbReference type="Proteomes" id="UP000186465">
    <property type="component" value="Unassembled WGS sequence"/>
</dbReference>
<keyword evidence="2" id="KW-1133">Transmembrane helix</keyword>
<dbReference type="PANTHER" id="PTHR23308">
    <property type="entry name" value="NUCLEAR INHIBITOR OF PROTEIN PHOSPHATASE-1"/>
    <property type="match status" value="1"/>
</dbReference>
<sequence>MSNELLVTLIRVGYLALLWLMVIACLSVLRRDIFGTMVTPRGRGRGAATRRRAAVAPANAAEAPPLPGAATFPKSDGKAPLRLIVMSGPLAGTSLPLDNSPIVIGRSPTSTLALRDDYASSQHARLFPNQQGWWLEDLGSRNGTFVDDERLVEARPVHEGVQFRIGSTTLQIGR</sequence>
<keyword evidence="5" id="KW-1185">Reference proteome</keyword>
<organism evidence="4 5">
    <name type="scientific">Boudabousia marimammalium</name>
    <dbReference type="NCBI Taxonomy" id="156892"/>
    <lineage>
        <taxon>Bacteria</taxon>
        <taxon>Bacillati</taxon>
        <taxon>Actinomycetota</taxon>
        <taxon>Actinomycetes</taxon>
        <taxon>Actinomycetales</taxon>
        <taxon>Actinomycetaceae</taxon>
        <taxon>Boudabousia</taxon>
    </lineage>
</organism>
<proteinExistence type="predicted"/>
<dbReference type="AlphaFoldDB" id="A0A1Q5PSI1"/>
<dbReference type="RefSeq" id="WP_075360782.1">
    <property type="nucleotide sequence ID" value="NZ_MPDM01000001.1"/>
</dbReference>
<gene>
    <name evidence="4" type="ORF">BM477_00820</name>
</gene>
<evidence type="ECO:0000256" key="1">
    <source>
        <dbReference type="ARBA" id="ARBA00022553"/>
    </source>
</evidence>
<protein>
    <recommendedName>
        <fullName evidence="3">FHA domain-containing protein</fullName>
    </recommendedName>
</protein>
<evidence type="ECO:0000313" key="5">
    <source>
        <dbReference type="Proteomes" id="UP000186465"/>
    </source>
</evidence>
<dbReference type="InterPro" id="IPR000253">
    <property type="entry name" value="FHA_dom"/>
</dbReference>
<evidence type="ECO:0000313" key="4">
    <source>
        <dbReference type="EMBL" id="OKL50544.1"/>
    </source>
</evidence>
<dbReference type="InterPro" id="IPR008984">
    <property type="entry name" value="SMAD_FHA_dom_sf"/>
</dbReference>
<feature type="domain" description="FHA" evidence="3">
    <location>
        <begin position="102"/>
        <end position="151"/>
    </location>
</feature>
<evidence type="ECO:0000259" key="3">
    <source>
        <dbReference type="PROSITE" id="PS50006"/>
    </source>
</evidence>
<dbReference type="OrthoDB" id="277520at2"/>
<reference evidence="5" key="1">
    <citation type="submission" date="2016-11" db="EMBL/GenBank/DDBJ databases">
        <title>Actinomyces gypaetusis sp. nov. isolated from Gypaetus barbatus in Qinghai Tibet Plateau China.</title>
        <authorList>
            <person name="Meng X."/>
        </authorList>
    </citation>
    <scope>NUCLEOTIDE SEQUENCE [LARGE SCALE GENOMIC DNA]</scope>
    <source>
        <strain evidence="5">DSM 15383</strain>
    </source>
</reference>
<dbReference type="EMBL" id="MPDM01000001">
    <property type="protein sequence ID" value="OKL50544.1"/>
    <property type="molecule type" value="Genomic_DNA"/>
</dbReference>
<dbReference type="STRING" id="156892.BM477_00820"/>
<feature type="transmembrane region" description="Helical" evidence="2">
    <location>
        <begin position="6"/>
        <end position="29"/>
    </location>
</feature>
<dbReference type="Pfam" id="PF00498">
    <property type="entry name" value="FHA"/>
    <property type="match status" value="1"/>
</dbReference>
<dbReference type="Gene3D" id="2.60.200.20">
    <property type="match status" value="1"/>
</dbReference>